<dbReference type="EMBL" id="CP009788">
    <property type="protein sequence ID" value="AJE03094.1"/>
    <property type="molecule type" value="Genomic_DNA"/>
</dbReference>
<accession>A0A0B5BDA4</accession>
<evidence type="ECO:0000256" key="1">
    <source>
        <dbReference type="ARBA" id="ARBA00007358"/>
    </source>
</evidence>
<dbReference type="Pfam" id="PF00465">
    <property type="entry name" value="Fe-ADH"/>
    <property type="match status" value="1"/>
</dbReference>
<evidence type="ECO:0000256" key="2">
    <source>
        <dbReference type="ARBA" id="ARBA00023002"/>
    </source>
</evidence>
<feature type="domain" description="Fe-containing alcohol dehydrogenase-like C-terminal" evidence="4">
    <location>
        <begin position="207"/>
        <end position="398"/>
    </location>
</feature>
<dbReference type="FunFam" id="3.40.50.1970:FF:000003">
    <property type="entry name" value="Alcohol dehydrogenase, iron-containing"/>
    <property type="match status" value="1"/>
</dbReference>
<dbReference type="RefSeq" id="WP_039741546.1">
    <property type="nucleotide sequence ID" value="NZ_CP009788.1"/>
</dbReference>
<dbReference type="Proteomes" id="UP000057609">
    <property type="component" value="Chromosome"/>
</dbReference>
<dbReference type="Gene3D" id="1.20.1090.10">
    <property type="entry name" value="Dehydroquinate synthase-like - alpha domain"/>
    <property type="match status" value="1"/>
</dbReference>
<dbReference type="InterPro" id="IPR001670">
    <property type="entry name" value="ADH_Fe/GldA"/>
</dbReference>
<name>A0A0B5BDA4_9BACT</name>
<evidence type="ECO:0000313" key="6">
    <source>
        <dbReference type="Proteomes" id="UP000057609"/>
    </source>
</evidence>
<evidence type="ECO:0000259" key="3">
    <source>
        <dbReference type="Pfam" id="PF00465"/>
    </source>
</evidence>
<feature type="domain" description="Alcohol dehydrogenase iron-type/glycerol dehydrogenase GldA" evidence="3">
    <location>
        <begin position="29"/>
        <end position="195"/>
    </location>
</feature>
<dbReference type="STRING" id="345632.GPICK_06680"/>
<evidence type="ECO:0000313" key="5">
    <source>
        <dbReference type="EMBL" id="AJE03094.1"/>
    </source>
</evidence>
<gene>
    <name evidence="5" type="ORF">GPICK_06680</name>
</gene>
<dbReference type="AlphaFoldDB" id="A0A0B5BDA4"/>
<comment type="similarity">
    <text evidence="1">Belongs to the iron-containing alcohol dehydrogenase family.</text>
</comment>
<dbReference type="GO" id="GO:0004022">
    <property type="term" value="F:alcohol dehydrogenase (NAD+) activity"/>
    <property type="evidence" value="ECO:0007669"/>
    <property type="project" value="TreeGrafter"/>
</dbReference>
<dbReference type="KEGG" id="gpi:GPICK_06680"/>
<sequence>MPHFRDVKRTLSLEPREYPIKMQHAYPSVNIGIGAHTMVGNDAKALGMTNALIVTTGLKGTGIIEAIQGVLKHAGVASEVFDKATPNPKDYEVMEGAKVLASGKFDGMITIGGGSTTDCGKAIKLVYSHDGQDVRSFEGAFKCTKKNKIPHLAINTTSGTGSEVSCFSIINHTEKMYKMALFDPNCTPSKSVNDPLLHQCMSSNLAAYTGMDALTHAVEAIASRLCVQSAYGPGLWAITEIFDNLRQSASNRNNIKAIEQMVWAEMAAAYSFNSAGLGIVHSMAHAMGGLYDSPHGLCNAIALVDVCRLNLPACPERFAMMARAAGIDTRSISDMKAGELFIDMIQELKDDLGITTKFGDLGLQEKDLDGLSKFAAADICSEGNPIDIGFDNMRAVFKGCM</sequence>
<evidence type="ECO:0000259" key="4">
    <source>
        <dbReference type="Pfam" id="PF25137"/>
    </source>
</evidence>
<dbReference type="HOGENOM" id="CLU_007207_0_0_7"/>
<dbReference type="Pfam" id="PF25137">
    <property type="entry name" value="ADH_Fe_C"/>
    <property type="match status" value="1"/>
</dbReference>
<dbReference type="FunFam" id="1.20.1090.10:FF:000001">
    <property type="entry name" value="Aldehyde-alcohol dehydrogenase"/>
    <property type="match status" value="1"/>
</dbReference>
<reference evidence="5 6" key="1">
    <citation type="journal article" date="2015" name="Genome Announc.">
        <title>Complete Genome of Geobacter pickeringii G13T, a Metal-Reducing Isolate from Sedimentary Kaolin Deposits.</title>
        <authorList>
            <person name="Badalamenti J.P."/>
            <person name="Bond D.R."/>
        </authorList>
    </citation>
    <scope>NUCLEOTIDE SEQUENCE [LARGE SCALE GENOMIC DNA]</scope>
    <source>
        <strain evidence="5 6">G13</strain>
    </source>
</reference>
<dbReference type="PANTHER" id="PTHR11496">
    <property type="entry name" value="ALCOHOL DEHYDROGENASE"/>
    <property type="match status" value="1"/>
</dbReference>
<keyword evidence="2" id="KW-0560">Oxidoreductase</keyword>
<keyword evidence="6" id="KW-1185">Reference proteome</keyword>
<dbReference type="InterPro" id="IPR056798">
    <property type="entry name" value="ADH_Fe_C"/>
</dbReference>
<dbReference type="SUPFAM" id="SSF56796">
    <property type="entry name" value="Dehydroquinate synthase-like"/>
    <property type="match status" value="1"/>
</dbReference>
<proteinExistence type="inferred from homology"/>
<protein>
    <submittedName>
        <fullName evidence="5">Alcohol dehydrogenase</fullName>
    </submittedName>
</protein>
<dbReference type="GO" id="GO:0046872">
    <property type="term" value="F:metal ion binding"/>
    <property type="evidence" value="ECO:0007669"/>
    <property type="project" value="InterPro"/>
</dbReference>
<dbReference type="OrthoDB" id="9778433at2"/>
<dbReference type="CDD" id="cd08176">
    <property type="entry name" value="LPO"/>
    <property type="match status" value="1"/>
</dbReference>
<organism evidence="5 6">
    <name type="scientific">Geobacter pickeringii</name>
    <dbReference type="NCBI Taxonomy" id="345632"/>
    <lineage>
        <taxon>Bacteria</taxon>
        <taxon>Pseudomonadati</taxon>
        <taxon>Thermodesulfobacteriota</taxon>
        <taxon>Desulfuromonadia</taxon>
        <taxon>Geobacterales</taxon>
        <taxon>Geobacteraceae</taxon>
        <taxon>Geobacter</taxon>
    </lineage>
</organism>
<dbReference type="InterPro" id="IPR039697">
    <property type="entry name" value="Alcohol_dehydrogenase_Fe"/>
</dbReference>
<dbReference type="Gene3D" id="3.40.50.1970">
    <property type="match status" value="1"/>
</dbReference>
<dbReference type="PANTHER" id="PTHR11496:SF83">
    <property type="entry name" value="HYDROXYACID-OXOACID TRANSHYDROGENASE, MITOCHONDRIAL"/>
    <property type="match status" value="1"/>
</dbReference>